<proteinExistence type="predicted"/>
<protein>
    <recommendedName>
        <fullName evidence="5">DUF4175 domain-containing protein</fullName>
    </recommendedName>
</protein>
<dbReference type="RefSeq" id="WP_116757274.1">
    <property type="nucleotide sequence ID" value="NZ_JBHUEX010000001.1"/>
</dbReference>
<feature type="transmembrane region" description="Helical" evidence="2">
    <location>
        <begin position="21"/>
        <end position="43"/>
    </location>
</feature>
<evidence type="ECO:0000313" key="3">
    <source>
        <dbReference type="EMBL" id="PVZ94763.1"/>
    </source>
</evidence>
<evidence type="ECO:0000256" key="1">
    <source>
        <dbReference type="SAM" id="MobiDB-lite"/>
    </source>
</evidence>
<accession>A0A2V1HQ76</accession>
<keyword evidence="2" id="KW-0812">Transmembrane</keyword>
<keyword evidence="2" id="KW-0472">Membrane</keyword>
<dbReference type="EMBL" id="QEOP01000002">
    <property type="protein sequence ID" value="PVZ94763.1"/>
    <property type="molecule type" value="Genomic_DNA"/>
</dbReference>
<sequence length="98" mass="10767">MAGWLRRIAWDVRIMRAPSKVALGFGYLVLFLLGAIAITIGFLHGHPVLAWVTVAGVAFHLAFFAVAVWASRRRFGGWDAHPDWEGEPPGSRNDAPAE</sequence>
<evidence type="ECO:0008006" key="5">
    <source>
        <dbReference type="Google" id="ProtNLM"/>
    </source>
</evidence>
<gene>
    <name evidence="3" type="ORF">DDQ50_13895</name>
</gene>
<name>A0A2V1HQ76_9MICO</name>
<feature type="transmembrane region" description="Helical" evidence="2">
    <location>
        <begin position="49"/>
        <end position="70"/>
    </location>
</feature>
<evidence type="ECO:0000256" key="2">
    <source>
        <dbReference type="SAM" id="Phobius"/>
    </source>
</evidence>
<comment type="caution">
    <text evidence="3">The sequence shown here is derived from an EMBL/GenBank/DDBJ whole genome shotgun (WGS) entry which is preliminary data.</text>
</comment>
<evidence type="ECO:0000313" key="4">
    <source>
        <dbReference type="Proteomes" id="UP000244893"/>
    </source>
</evidence>
<organism evidence="3 4">
    <name type="scientific">Amnibacterium flavum</name>
    <dbReference type="NCBI Taxonomy" id="2173173"/>
    <lineage>
        <taxon>Bacteria</taxon>
        <taxon>Bacillati</taxon>
        <taxon>Actinomycetota</taxon>
        <taxon>Actinomycetes</taxon>
        <taxon>Micrococcales</taxon>
        <taxon>Microbacteriaceae</taxon>
        <taxon>Amnibacterium</taxon>
    </lineage>
</organism>
<keyword evidence="2" id="KW-1133">Transmembrane helix</keyword>
<feature type="region of interest" description="Disordered" evidence="1">
    <location>
        <begin position="79"/>
        <end position="98"/>
    </location>
</feature>
<dbReference type="Proteomes" id="UP000244893">
    <property type="component" value="Unassembled WGS sequence"/>
</dbReference>
<keyword evidence="4" id="KW-1185">Reference proteome</keyword>
<dbReference type="AlphaFoldDB" id="A0A2V1HQ76"/>
<reference evidence="3 4" key="1">
    <citation type="submission" date="2018-05" db="EMBL/GenBank/DDBJ databases">
        <title>Amnibacterium sp. M8JJ-5, whole genome shotgun sequence.</title>
        <authorList>
            <person name="Tuo L."/>
        </authorList>
    </citation>
    <scope>NUCLEOTIDE SEQUENCE [LARGE SCALE GENOMIC DNA]</scope>
    <source>
        <strain evidence="3 4">M8JJ-5</strain>
    </source>
</reference>